<keyword evidence="3" id="KW-1185">Reference proteome</keyword>
<gene>
    <name evidence="2" type="ORF">POCULU_LOCUS7951</name>
</gene>
<dbReference type="GO" id="GO:0046982">
    <property type="term" value="F:protein heterodimerization activity"/>
    <property type="evidence" value="ECO:0007669"/>
    <property type="project" value="InterPro"/>
</dbReference>
<accession>A0A9N9CT38</accession>
<feature type="non-terminal residue" evidence="2">
    <location>
        <position position="1"/>
    </location>
</feature>
<name>A0A9N9CT38_9GLOM</name>
<proteinExistence type="predicted"/>
<feature type="region of interest" description="Disordered" evidence="1">
    <location>
        <begin position="247"/>
        <end position="370"/>
    </location>
</feature>
<sequence>MPGIPSRKRMVFISGKGWVGGADAGELGDLVESLFEKKHYDTFYISQRAANAIIAVVANYHISIEALEAINAFLDEFLYSILNTAHSLALDRIKRSISTVLPTNLGKKAIQEAELELKTYVESGASDHTKERTVHITPFPLQKVYEQFRVKCQYFSTLGEKGADERDHHNVPDLYGTEGIHIAPSLAIYLTAILEYVGEHVLIMVAKMSEKNNVEVARLKEVHAALTQDAQVYSLFRRMKLRERLQLVSPNPSGPSSPNFPKSPLSSPTSSGISSGRPSSDSLYNSNSAFRSPPYSPLSSPTGNRGYENGNDASQQSIPQQTMIRHTSADGSLNRREPDHNKEMRSTKSMQSLGNPAQRTASSEEAREKAKSLEHLIMSDSKTTVKVTLTPNRLITIESVKKAPPRPVPRAPVLPGSILPVNGSSTNDDDISDDELMYPGQKRKKKEQEESFIEFLRNTSPEDVLGNSKPAPKRSNTVKRGRMNKLEAISEAPRQGGKGSTNGSSNYRPSSGKGFSSTSPTLQSRFENKQSLSEKPYSTSYSSGFQSSQTKTRRRPDPLSIDDDDDDDFLPVPGQRKPHSSQALMDFLATTPPGEKTSFNDPFREQNKKKSSAATTTKFGKFFSRLRKTSFSDDTSSITGLYNGNSANSSVNTLTSSHTFPSSAGRSHAAPKARYIKIEIPEIPTQPPLPAEPSVFDQVE</sequence>
<dbReference type="EMBL" id="CAJVPJ010002030">
    <property type="protein sequence ID" value="CAG8611093.1"/>
    <property type="molecule type" value="Genomic_DNA"/>
</dbReference>
<dbReference type="AlphaFoldDB" id="A0A9N9CT38"/>
<dbReference type="Proteomes" id="UP000789572">
    <property type="component" value="Unassembled WGS sequence"/>
</dbReference>
<organism evidence="2 3">
    <name type="scientific">Paraglomus occultum</name>
    <dbReference type="NCBI Taxonomy" id="144539"/>
    <lineage>
        <taxon>Eukaryota</taxon>
        <taxon>Fungi</taxon>
        <taxon>Fungi incertae sedis</taxon>
        <taxon>Mucoromycota</taxon>
        <taxon>Glomeromycotina</taxon>
        <taxon>Glomeromycetes</taxon>
        <taxon>Paraglomerales</taxon>
        <taxon>Paraglomeraceae</taxon>
        <taxon>Paraglomus</taxon>
    </lineage>
</organism>
<feature type="compositionally biased region" description="Basic and acidic residues" evidence="1">
    <location>
        <begin position="333"/>
        <end position="346"/>
    </location>
</feature>
<evidence type="ECO:0000313" key="3">
    <source>
        <dbReference type="Proteomes" id="UP000789572"/>
    </source>
</evidence>
<feature type="compositionally biased region" description="Low complexity" evidence="1">
    <location>
        <begin position="249"/>
        <end position="282"/>
    </location>
</feature>
<feature type="compositionally biased region" description="Polar residues" evidence="1">
    <location>
        <begin position="347"/>
        <end position="361"/>
    </location>
</feature>
<evidence type="ECO:0000313" key="2">
    <source>
        <dbReference type="EMBL" id="CAG8611093.1"/>
    </source>
</evidence>
<reference evidence="2" key="1">
    <citation type="submission" date="2021-06" db="EMBL/GenBank/DDBJ databases">
        <authorList>
            <person name="Kallberg Y."/>
            <person name="Tangrot J."/>
            <person name="Rosling A."/>
        </authorList>
    </citation>
    <scope>NUCLEOTIDE SEQUENCE</scope>
    <source>
        <strain evidence="2">IA702</strain>
    </source>
</reference>
<dbReference type="OrthoDB" id="5382203at2759"/>
<feature type="region of interest" description="Disordered" evidence="1">
    <location>
        <begin position="681"/>
        <end position="700"/>
    </location>
</feature>
<feature type="compositionally biased region" description="Acidic residues" evidence="1">
    <location>
        <begin position="427"/>
        <end position="436"/>
    </location>
</feature>
<dbReference type="InterPro" id="IPR009072">
    <property type="entry name" value="Histone-fold"/>
</dbReference>
<protein>
    <submittedName>
        <fullName evidence="2">1840_t:CDS:1</fullName>
    </submittedName>
</protein>
<feature type="compositionally biased region" description="Polar residues" evidence="1">
    <location>
        <begin position="311"/>
        <end position="331"/>
    </location>
</feature>
<feature type="compositionally biased region" description="Low complexity" evidence="1">
    <location>
        <begin position="537"/>
        <end position="550"/>
    </location>
</feature>
<evidence type="ECO:0000256" key="1">
    <source>
        <dbReference type="SAM" id="MobiDB-lite"/>
    </source>
</evidence>
<feature type="region of interest" description="Disordered" evidence="1">
    <location>
        <begin position="404"/>
        <end position="614"/>
    </location>
</feature>
<comment type="caution">
    <text evidence="2">The sequence shown here is derived from an EMBL/GenBank/DDBJ whole genome shotgun (WGS) entry which is preliminary data.</text>
</comment>
<feature type="compositionally biased region" description="Acidic residues" evidence="1">
    <location>
        <begin position="560"/>
        <end position="569"/>
    </location>
</feature>
<dbReference type="Gene3D" id="1.10.20.10">
    <property type="entry name" value="Histone, subunit A"/>
    <property type="match status" value="1"/>
</dbReference>
<feature type="compositionally biased region" description="Polar residues" evidence="1">
    <location>
        <begin position="501"/>
        <end position="533"/>
    </location>
</feature>